<sequence length="170" mass="19740">MQEPDLFYYARSRQQQAKVAAINVIFLPMVLGAFLYLVRSSEQFEQIQNIILMVLIVAEVLLLLLIVWLLRHPASFFIRLNQKELTTFHPMFKEWTFSVNPLEIIEVRQSTDSEATLSSIRIIMRDGSSYALSPNFSYDRKQLYQALADLNPAIIFPKHFAVFSADRHTN</sequence>
<proteinExistence type="predicted"/>
<feature type="transmembrane region" description="Helical" evidence="1">
    <location>
        <begin position="50"/>
        <end position="70"/>
    </location>
</feature>
<keyword evidence="1" id="KW-0472">Membrane</keyword>
<evidence type="ECO:0000313" key="3">
    <source>
        <dbReference type="Proteomes" id="UP000680158"/>
    </source>
</evidence>
<dbReference type="AlphaFoldDB" id="A0A941I303"/>
<dbReference type="RefSeq" id="WP_212684198.1">
    <property type="nucleotide sequence ID" value="NZ_JAGSPM010000005.1"/>
</dbReference>
<evidence type="ECO:0000256" key="1">
    <source>
        <dbReference type="SAM" id="Phobius"/>
    </source>
</evidence>
<dbReference type="Proteomes" id="UP000680158">
    <property type="component" value="Unassembled WGS sequence"/>
</dbReference>
<keyword evidence="3" id="KW-1185">Reference proteome</keyword>
<dbReference type="EMBL" id="JAGSPM010000005">
    <property type="protein sequence ID" value="MBR7746902.1"/>
    <property type="molecule type" value="Genomic_DNA"/>
</dbReference>
<reference evidence="2 3" key="1">
    <citation type="submission" date="2021-04" db="EMBL/GenBank/DDBJ databases">
        <title>novel species isolated from subtropical streams in China.</title>
        <authorList>
            <person name="Lu H."/>
        </authorList>
    </citation>
    <scope>NUCLEOTIDE SEQUENCE [LARGE SCALE GENOMIC DNA]</scope>
    <source>
        <strain evidence="2 3">BYS107W</strain>
    </source>
</reference>
<protein>
    <submittedName>
        <fullName evidence="2">Uncharacterized protein</fullName>
    </submittedName>
</protein>
<keyword evidence="1" id="KW-1133">Transmembrane helix</keyword>
<evidence type="ECO:0000313" key="2">
    <source>
        <dbReference type="EMBL" id="MBR7746902.1"/>
    </source>
</evidence>
<gene>
    <name evidence="2" type="ORF">KDM92_09940</name>
</gene>
<keyword evidence="1" id="KW-0812">Transmembrane</keyword>
<feature type="transmembrane region" description="Helical" evidence="1">
    <location>
        <begin position="20"/>
        <end position="38"/>
    </location>
</feature>
<comment type="caution">
    <text evidence="2">The sequence shown here is derived from an EMBL/GenBank/DDBJ whole genome shotgun (WGS) entry which is preliminary data.</text>
</comment>
<accession>A0A941I303</accession>
<organism evidence="2 3">
    <name type="scientific">Undibacterium baiyunense</name>
    <dbReference type="NCBI Taxonomy" id="2828731"/>
    <lineage>
        <taxon>Bacteria</taxon>
        <taxon>Pseudomonadati</taxon>
        <taxon>Pseudomonadota</taxon>
        <taxon>Betaproteobacteria</taxon>
        <taxon>Burkholderiales</taxon>
        <taxon>Oxalobacteraceae</taxon>
        <taxon>Undibacterium</taxon>
    </lineage>
</organism>
<name>A0A941I303_9BURK</name>